<organism evidence="1 2">
    <name type="scientific">Stephania cephalantha</name>
    <dbReference type="NCBI Taxonomy" id="152367"/>
    <lineage>
        <taxon>Eukaryota</taxon>
        <taxon>Viridiplantae</taxon>
        <taxon>Streptophyta</taxon>
        <taxon>Embryophyta</taxon>
        <taxon>Tracheophyta</taxon>
        <taxon>Spermatophyta</taxon>
        <taxon>Magnoliopsida</taxon>
        <taxon>Ranunculales</taxon>
        <taxon>Menispermaceae</taxon>
        <taxon>Menispermoideae</taxon>
        <taxon>Cissampelideae</taxon>
        <taxon>Stephania</taxon>
    </lineage>
</organism>
<proteinExistence type="predicted"/>
<dbReference type="EMBL" id="JBBNAG010000013">
    <property type="protein sequence ID" value="KAK9082799.1"/>
    <property type="molecule type" value="Genomic_DNA"/>
</dbReference>
<accession>A0AAP0HDD6</accession>
<dbReference type="Proteomes" id="UP001419268">
    <property type="component" value="Unassembled WGS sequence"/>
</dbReference>
<keyword evidence="2" id="KW-1185">Reference proteome</keyword>
<evidence type="ECO:0000313" key="1">
    <source>
        <dbReference type="EMBL" id="KAK9082799.1"/>
    </source>
</evidence>
<dbReference type="AlphaFoldDB" id="A0AAP0HDD6"/>
<reference evidence="1 2" key="1">
    <citation type="submission" date="2024-01" db="EMBL/GenBank/DDBJ databases">
        <title>Genome assemblies of Stephania.</title>
        <authorList>
            <person name="Yang L."/>
        </authorList>
    </citation>
    <scope>NUCLEOTIDE SEQUENCE [LARGE SCALE GENOMIC DNA]</scope>
    <source>
        <strain evidence="1">JXDWG</strain>
        <tissue evidence="1">Leaf</tissue>
    </source>
</reference>
<comment type="caution">
    <text evidence="1">The sequence shown here is derived from an EMBL/GenBank/DDBJ whole genome shotgun (WGS) entry which is preliminary data.</text>
</comment>
<gene>
    <name evidence="1" type="ORF">Scep_029270</name>
</gene>
<evidence type="ECO:0000313" key="2">
    <source>
        <dbReference type="Proteomes" id="UP001419268"/>
    </source>
</evidence>
<protein>
    <submittedName>
        <fullName evidence="1">Uncharacterized protein</fullName>
    </submittedName>
</protein>
<sequence length="114" mass="13018">MQRVVGPIGGVTLTKLNDAMDSNEISVQEDLMNGQVRTRITNLSWFDYLGSSGTRFGVSGGYDKLCEIASHRRRLILDTMLPYTPVSEKKHYGPTWTFMWMNCQWLLRIETSTP</sequence>
<name>A0AAP0HDD6_9MAGN</name>